<dbReference type="AlphaFoldDB" id="A0A1G2G3U7"/>
<evidence type="ECO:0000256" key="1">
    <source>
        <dbReference type="SAM" id="Phobius"/>
    </source>
</evidence>
<gene>
    <name evidence="2" type="ORF">A3J54_00385</name>
</gene>
<keyword evidence="1" id="KW-1133">Transmembrane helix</keyword>
<proteinExistence type="predicted"/>
<protein>
    <submittedName>
        <fullName evidence="2">Uncharacterized protein</fullName>
    </submittedName>
</protein>
<dbReference type="Proteomes" id="UP000176576">
    <property type="component" value="Unassembled WGS sequence"/>
</dbReference>
<keyword evidence="1" id="KW-0812">Transmembrane</keyword>
<name>A0A1G2G3U7_9BACT</name>
<evidence type="ECO:0000313" key="3">
    <source>
        <dbReference type="Proteomes" id="UP000176576"/>
    </source>
</evidence>
<evidence type="ECO:0000313" key="2">
    <source>
        <dbReference type="EMBL" id="OGZ44867.1"/>
    </source>
</evidence>
<accession>A0A1G2G3U7</accession>
<keyword evidence="1" id="KW-0472">Membrane</keyword>
<dbReference type="STRING" id="1802117.A3J54_00385"/>
<dbReference type="EMBL" id="MHNN01000026">
    <property type="protein sequence ID" value="OGZ44867.1"/>
    <property type="molecule type" value="Genomic_DNA"/>
</dbReference>
<organism evidence="2 3">
    <name type="scientific">Candidatus Ryanbacteria bacterium RIFCSPHIGHO2_02_FULL_45_13b</name>
    <dbReference type="NCBI Taxonomy" id="1802117"/>
    <lineage>
        <taxon>Bacteria</taxon>
        <taxon>Candidatus Ryaniibacteriota</taxon>
    </lineage>
</organism>
<feature type="transmembrane region" description="Helical" evidence="1">
    <location>
        <begin position="12"/>
        <end position="32"/>
    </location>
</feature>
<reference evidence="2 3" key="1">
    <citation type="journal article" date="2016" name="Nat. Commun.">
        <title>Thousands of microbial genomes shed light on interconnected biogeochemical processes in an aquifer system.</title>
        <authorList>
            <person name="Anantharaman K."/>
            <person name="Brown C.T."/>
            <person name="Hug L.A."/>
            <person name="Sharon I."/>
            <person name="Castelle C.J."/>
            <person name="Probst A.J."/>
            <person name="Thomas B.C."/>
            <person name="Singh A."/>
            <person name="Wilkins M.J."/>
            <person name="Karaoz U."/>
            <person name="Brodie E.L."/>
            <person name="Williams K.H."/>
            <person name="Hubbard S.S."/>
            <person name="Banfield J.F."/>
        </authorList>
    </citation>
    <scope>NUCLEOTIDE SEQUENCE [LARGE SCALE GENOMIC DNA]</scope>
</reference>
<sequence>MKETNHTIDLVFLAKACFGFLVLAAIMQWGIINKTDTVSAATQAGLTYSPDEFIHLRDVSCAAYDQLIQDRDNKTCIEHGACLRSPEKLRKMCEYRVPNMMKYCSTGKLNQARTEMINALHAMDDHIELRIHYCLTNQIDCNVVAQRLGEPWLTREDVGFSASKHSRSIIRDHVFEIGKKLPLQNSFEIYPLSIYASLYQRLQQQNVCE</sequence>
<comment type="caution">
    <text evidence="2">The sequence shown here is derived from an EMBL/GenBank/DDBJ whole genome shotgun (WGS) entry which is preliminary data.</text>
</comment>